<evidence type="ECO:0000313" key="4">
    <source>
        <dbReference type="EMBL" id="CAL6005862.1"/>
    </source>
</evidence>
<sequence length="188" mass="21757">MSEIQEEIERALEDKAPVESDFLTPQKDNFCSGLVTRMVVVERRLYSIPFETCLISHSGIVCETTRGRAYLIEYVEDFPILIHDVTSVWSFKPTNKFFYGGYEFTRQYKGVAIPTVSYTVQYVAKLFQCSADMRGEYLLSGNNCHMVQEHIRYTLGIAASGELHYGTCVRELELEFDPLTEMKPYYYM</sequence>
<evidence type="ECO:0000313" key="2">
    <source>
        <dbReference type="EMBL" id="CAI9932524.1"/>
    </source>
</evidence>
<evidence type="ECO:0000313" key="6">
    <source>
        <dbReference type="EMBL" id="CAL6111934.1"/>
    </source>
</evidence>
<evidence type="ECO:0000313" key="1">
    <source>
        <dbReference type="EMBL" id="CAI9916356.1"/>
    </source>
</evidence>
<evidence type="ECO:0000313" key="7">
    <source>
        <dbReference type="Proteomes" id="UP001642409"/>
    </source>
</evidence>
<keyword evidence="7" id="KW-1185">Reference proteome</keyword>
<accession>A0AA86UP07</accession>
<protein>
    <submittedName>
        <fullName evidence="3">Uncharacterized protein</fullName>
    </submittedName>
</protein>
<reference evidence="4 7" key="2">
    <citation type="submission" date="2024-07" db="EMBL/GenBank/DDBJ databases">
        <authorList>
            <person name="Akdeniz Z."/>
        </authorList>
    </citation>
    <scope>NUCLEOTIDE SEQUENCE [LARGE SCALE GENOMIC DNA]</scope>
</reference>
<proteinExistence type="predicted"/>
<organism evidence="3">
    <name type="scientific">Hexamita inflata</name>
    <dbReference type="NCBI Taxonomy" id="28002"/>
    <lineage>
        <taxon>Eukaryota</taxon>
        <taxon>Metamonada</taxon>
        <taxon>Diplomonadida</taxon>
        <taxon>Hexamitidae</taxon>
        <taxon>Hexamitinae</taxon>
        <taxon>Hexamita</taxon>
    </lineage>
</organism>
<dbReference type="Proteomes" id="UP001642409">
    <property type="component" value="Unassembled WGS sequence"/>
</dbReference>
<dbReference type="EMBL" id="CATOUU010000099">
    <property type="protein sequence ID" value="CAI9916356.1"/>
    <property type="molecule type" value="Genomic_DNA"/>
</dbReference>
<dbReference type="EMBL" id="CAXDID020000052">
    <property type="protein sequence ID" value="CAL6005862.1"/>
    <property type="molecule type" value="Genomic_DNA"/>
</dbReference>
<reference evidence="3" key="1">
    <citation type="submission" date="2023-06" db="EMBL/GenBank/DDBJ databases">
        <authorList>
            <person name="Kurt Z."/>
        </authorList>
    </citation>
    <scope>NUCLEOTIDE SEQUENCE</scope>
</reference>
<dbReference type="EMBL" id="CAXDID020000727">
    <property type="protein sequence ID" value="CAL6111934.1"/>
    <property type="molecule type" value="Genomic_DNA"/>
</dbReference>
<evidence type="ECO:0000313" key="3">
    <source>
        <dbReference type="EMBL" id="CAI9965980.1"/>
    </source>
</evidence>
<dbReference type="EMBL" id="CATOUU010000517">
    <property type="protein sequence ID" value="CAI9932524.1"/>
    <property type="molecule type" value="Genomic_DNA"/>
</dbReference>
<name>A0AA86UP07_9EUKA</name>
<gene>
    <name evidence="4" type="ORF">HINF_LOCUS19788</name>
    <name evidence="2" type="ORF">HINF_LOCUS20169</name>
    <name evidence="5" type="ORF">HINF_LOCUS21446</name>
    <name evidence="1" type="ORF">HINF_LOCUS4001</name>
    <name evidence="3" type="ORF">HINF_LOCUS53625</name>
    <name evidence="6" type="ORF">HINF_LOCUS76802</name>
</gene>
<dbReference type="EMBL" id="CATOUU010000998">
    <property type="protein sequence ID" value="CAI9965980.1"/>
    <property type="molecule type" value="Genomic_DNA"/>
</dbReference>
<dbReference type="AlphaFoldDB" id="A0AA86UP07"/>
<dbReference type="EMBL" id="CAXDID020000059">
    <property type="protein sequence ID" value="CAL6009125.1"/>
    <property type="molecule type" value="Genomic_DNA"/>
</dbReference>
<comment type="caution">
    <text evidence="3">The sequence shown here is derived from an EMBL/GenBank/DDBJ whole genome shotgun (WGS) entry which is preliminary data.</text>
</comment>
<evidence type="ECO:0000313" key="5">
    <source>
        <dbReference type="EMBL" id="CAL6009125.1"/>
    </source>
</evidence>